<sequence>MATINGFIRSYGAAVRRSERNQQRRNREAAKRFKEQQKQLEFENVAQAVSEWNDYVEILKSIHKESSEKVDWNRIKTEPKPIEPIYLNSHENEAKQRLNNFKPNLLDKIFGSTNNKIKNLENQVSIAKKKDEDKHKIAINEFKKDLLDWEELQNISLGIERKETEAYLNAIKYFEPFSEISELGSQIKFKFAENHIEIDINTNSIEVIPDYELRQTSTGKLSKKNMSKTNFYELYQDHICSVVLRISREVFAYLPVDFAIVNALSEMVDSQSGHLENKVILSVKIVPETLERLNLEMIDPSDSMRNFIHKMSFKKTSGFQEVQRIQ</sequence>
<dbReference type="Proteomes" id="UP000275348">
    <property type="component" value="Unassembled WGS sequence"/>
</dbReference>
<dbReference type="EMBL" id="RDOJ01000031">
    <property type="protein sequence ID" value="RLZ06405.1"/>
    <property type="molecule type" value="Genomic_DNA"/>
</dbReference>
<name>A0A3L9M0A1_9FLAO</name>
<dbReference type="OrthoDB" id="983149at2"/>
<organism evidence="1 2">
    <name type="scientific">Faecalibacter macacae</name>
    <dbReference type="NCBI Taxonomy" id="1859289"/>
    <lineage>
        <taxon>Bacteria</taxon>
        <taxon>Pseudomonadati</taxon>
        <taxon>Bacteroidota</taxon>
        <taxon>Flavobacteriia</taxon>
        <taxon>Flavobacteriales</taxon>
        <taxon>Weeksellaceae</taxon>
        <taxon>Faecalibacter</taxon>
    </lineage>
</organism>
<evidence type="ECO:0000313" key="2">
    <source>
        <dbReference type="Proteomes" id="UP000275348"/>
    </source>
</evidence>
<evidence type="ECO:0000313" key="1">
    <source>
        <dbReference type="EMBL" id="RLZ06405.1"/>
    </source>
</evidence>
<accession>A0A3L9M0A1</accession>
<dbReference type="RefSeq" id="WP_121935778.1">
    <property type="nucleotide sequence ID" value="NZ_RDOJ01000031.1"/>
</dbReference>
<protein>
    <recommendedName>
        <fullName evidence="3">BZIP domain-containing protein</fullName>
    </recommendedName>
</protein>
<keyword evidence="2" id="KW-1185">Reference proteome</keyword>
<comment type="caution">
    <text evidence="1">The sequence shown here is derived from an EMBL/GenBank/DDBJ whole genome shotgun (WGS) entry which is preliminary data.</text>
</comment>
<reference evidence="1 2" key="1">
    <citation type="submission" date="2018-10" db="EMBL/GenBank/DDBJ databases">
        <authorList>
            <person name="Chen X."/>
        </authorList>
    </citation>
    <scope>NUCLEOTIDE SEQUENCE [LARGE SCALE GENOMIC DNA]</scope>
    <source>
        <strain evidence="1 2">YIM 102668</strain>
    </source>
</reference>
<dbReference type="AlphaFoldDB" id="A0A3L9M0A1"/>
<gene>
    <name evidence="1" type="ORF">EAH69_13675</name>
</gene>
<proteinExistence type="predicted"/>
<evidence type="ECO:0008006" key="3">
    <source>
        <dbReference type="Google" id="ProtNLM"/>
    </source>
</evidence>